<reference evidence="5 6" key="1">
    <citation type="journal article" date="2017" name="Mycologia">
        <title>Bifiguratus adelaidae, gen. et sp. nov., a new member of Mucoromycotina in endophytic and soil-dwelling habitats.</title>
        <authorList>
            <person name="Torres-Cruz T.J."/>
            <person name="Billingsley Tobias T.L."/>
            <person name="Almatruk M."/>
            <person name="Hesse C."/>
            <person name="Kuske C.R."/>
            <person name="Desiro A."/>
            <person name="Benucci G.M."/>
            <person name="Bonito G."/>
            <person name="Stajich J.E."/>
            <person name="Dunlap C."/>
            <person name="Arnold A.E."/>
            <person name="Porras-Alfaro A."/>
        </authorList>
    </citation>
    <scope>NUCLEOTIDE SEQUENCE [LARGE SCALE GENOMIC DNA]</scope>
    <source>
        <strain evidence="5 6">AZ0501</strain>
    </source>
</reference>
<dbReference type="GO" id="GO:0015937">
    <property type="term" value="P:coenzyme A biosynthetic process"/>
    <property type="evidence" value="ECO:0007669"/>
    <property type="project" value="UniProtKB-KW"/>
</dbReference>
<dbReference type="EMBL" id="MVBO01000009">
    <property type="protein sequence ID" value="OZJ05840.1"/>
    <property type="molecule type" value="Genomic_DNA"/>
</dbReference>
<evidence type="ECO:0000256" key="3">
    <source>
        <dbReference type="SAM" id="MobiDB-lite"/>
    </source>
</evidence>
<dbReference type="SUPFAM" id="SSF52507">
    <property type="entry name" value="Homo-oligomeric flavin-containing Cys decarboxylases, HFCD"/>
    <property type="match status" value="1"/>
</dbReference>
<dbReference type="Gene3D" id="3.40.50.1950">
    <property type="entry name" value="Flavin prenyltransferase-like"/>
    <property type="match status" value="1"/>
</dbReference>
<evidence type="ECO:0000259" key="4">
    <source>
        <dbReference type="Pfam" id="PF02441"/>
    </source>
</evidence>
<gene>
    <name evidence="5" type="ORF">BZG36_00901</name>
</gene>
<feature type="domain" description="Flavoprotein" evidence="4">
    <location>
        <begin position="16"/>
        <end position="251"/>
    </location>
</feature>
<accession>A0A261Y5C4</accession>
<evidence type="ECO:0000256" key="2">
    <source>
        <dbReference type="ARBA" id="ARBA00038350"/>
    </source>
</evidence>
<dbReference type="GO" id="GO:0010181">
    <property type="term" value="F:FMN binding"/>
    <property type="evidence" value="ECO:0007669"/>
    <property type="project" value="TreeGrafter"/>
</dbReference>
<dbReference type="GO" id="GO:0004633">
    <property type="term" value="F:phosphopantothenoylcysteine decarboxylase activity"/>
    <property type="evidence" value="ECO:0007669"/>
    <property type="project" value="TreeGrafter"/>
</dbReference>
<name>A0A261Y5C4_9FUNG</name>
<comment type="caution">
    <text evidence="5">The sequence shown here is derived from an EMBL/GenBank/DDBJ whole genome shotgun (WGS) entry which is preliminary data.</text>
</comment>
<dbReference type="InterPro" id="IPR036551">
    <property type="entry name" value="Flavin_trans-like"/>
</dbReference>
<dbReference type="InterPro" id="IPR003382">
    <property type="entry name" value="Flavoprotein"/>
</dbReference>
<dbReference type="GO" id="GO:0071513">
    <property type="term" value="C:phosphopantothenoylcysteine decarboxylase complex"/>
    <property type="evidence" value="ECO:0007669"/>
    <property type="project" value="TreeGrafter"/>
</dbReference>
<evidence type="ECO:0000313" key="5">
    <source>
        <dbReference type="EMBL" id="OZJ05840.1"/>
    </source>
</evidence>
<feature type="compositionally biased region" description="Pro residues" evidence="3">
    <location>
        <begin position="145"/>
        <end position="156"/>
    </location>
</feature>
<feature type="region of interest" description="Disordered" evidence="3">
    <location>
        <begin position="145"/>
        <end position="165"/>
    </location>
</feature>
<dbReference type="OrthoDB" id="1532798at2759"/>
<dbReference type="Pfam" id="PF02441">
    <property type="entry name" value="Flavoprotein"/>
    <property type="match status" value="1"/>
</dbReference>
<dbReference type="Proteomes" id="UP000242875">
    <property type="component" value="Unassembled WGS sequence"/>
</dbReference>
<dbReference type="PANTHER" id="PTHR14359">
    <property type="entry name" value="HOMO-OLIGOMERIC FLAVIN CONTAINING CYS DECARBOXYLASE FAMILY"/>
    <property type="match status" value="1"/>
</dbReference>
<dbReference type="PANTHER" id="PTHR14359:SF6">
    <property type="entry name" value="PHOSPHOPANTOTHENOYLCYSTEINE DECARBOXYLASE"/>
    <property type="match status" value="1"/>
</dbReference>
<keyword evidence="6" id="KW-1185">Reference proteome</keyword>
<comment type="similarity">
    <text evidence="2">Belongs to the HFCD (homooligomeric flavin containing Cys decarboxylase) superfamily.</text>
</comment>
<evidence type="ECO:0000313" key="6">
    <source>
        <dbReference type="Proteomes" id="UP000242875"/>
    </source>
</evidence>
<evidence type="ECO:0000256" key="1">
    <source>
        <dbReference type="ARBA" id="ARBA00022993"/>
    </source>
</evidence>
<proteinExistence type="inferred from homology"/>
<organism evidence="5 6">
    <name type="scientific">Bifiguratus adelaidae</name>
    <dbReference type="NCBI Taxonomy" id="1938954"/>
    <lineage>
        <taxon>Eukaryota</taxon>
        <taxon>Fungi</taxon>
        <taxon>Fungi incertae sedis</taxon>
        <taxon>Mucoromycota</taxon>
        <taxon>Mucoromycotina</taxon>
        <taxon>Endogonomycetes</taxon>
        <taxon>Endogonales</taxon>
        <taxon>Endogonales incertae sedis</taxon>
        <taxon>Bifiguratus</taxon>
    </lineage>
</organism>
<protein>
    <recommendedName>
        <fullName evidence="4">Flavoprotein domain-containing protein</fullName>
    </recommendedName>
</protein>
<keyword evidence="1" id="KW-0173">Coenzyme A biosynthesis</keyword>
<sequence>MDIVLSPRAKDDETVHILLAATGSVASIKVPDIVTLLYKASMGLPGAHCRLADHFAQIPNVTVKVMVTRAALHFFSPKDIVPAQLYTDEDEWRNWNKRDDPILHIELRRWADIVVVAPLDANTLAKIANGLCDNLTSTLRALPPVQPIPHDIPPSPSTDTAMRSSPNPRLVNLPVNSGRGDQHTVCTTPVIVAPAMNTYMYTHPFTTQHLNTLRSVLGYSVIGPIEKTLACGDIGHGAMSEPASIVQAIEDIINLPNFVGGSWPSAGDDEES</sequence>
<dbReference type="AlphaFoldDB" id="A0A261Y5C4"/>